<feature type="domain" description="B30.2/SPRY" evidence="5">
    <location>
        <begin position="31"/>
        <end position="234"/>
    </location>
</feature>
<evidence type="ECO:0000256" key="2">
    <source>
        <dbReference type="ARBA" id="ARBA00022771"/>
    </source>
</evidence>
<dbReference type="GO" id="GO:0005737">
    <property type="term" value="C:cytoplasm"/>
    <property type="evidence" value="ECO:0007669"/>
    <property type="project" value="UniProtKB-ARBA"/>
</dbReference>
<keyword evidence="1" id="KW-0479">Metal-binding</keyword>
<dbReference type="SUPFAM" id="SSF49899">
    <property type="entry name" value="Concanavalin A-like lectins/glucanases"/>
    <property type="match status" value="2"/>
</dbReference>
<proteinExistence type="predicted"/>
<dbReference type="Pfam" id="PF00622">
    <property type="entry name" value="SPRY"/>
    <property type="match status" value="2"/>
</dbReference>
<dbReference type="EMBL" id="REGW02000017">
    <property type="protein sequence ID" value="KAE8284301.1"/>
    <property type="molecule type" value="Genomic_DNA"/>
</dbReference>
<evidence type="ECO:0000256" key="4">
    <source>
        <dbReference type="SAM" id="MobiDB-lite"/>
    </source>
</evidence>
<sequence length="439" mass="49183">MPTTTRIISDTRKSDKEKKAKAGNTPTVPVYDPNIPEPKCRADLIKHWFDLSLDDKTAHKLLWITEGGSKVARMTDDVTCPVLDRPERYEYSPQVLCKEGILGFRGYWEVEFSGWVVVGVAYERAGRRNSDGSCGLGENENSWGLGWSGSSYNAWHESQNTEITGIPKFSTLGVYLDQPAGILNYYAVQEVKEGEESTGGRSLKMPSRADSTVILSETNKQGNKVKSNKNEKTNAENVSVYVPNIPEPTSRAELVKYWMNLSLDDKTANKMLWISDSGSKVCRRTKEVCPVLDRPERYEYSPQVVCKEAIWNMRAYWEVEFSGWVVIGAAYEGAGRRAHSGPSGLGENEESWGLCWSGTCYQIWFNGINKDLNDIPYCSTIGVYIDQPAGIINFYAVSGEGAEREVKLLHKVETTIEKKILPGFWMGIQSSCTILKKSE</sequence>
<dbReference type="InterPro" id="IPR043136">
    <property type="entry name" value="B30.2/SPRY_sf"/>
</dbReference>
<evidence type="ECO:0000259" key="5">
    <source>
        <dbReference type="PROSITE" id="PS50188"/>
    </source>
</evidence>
<dbReference type="PANTHER" id="PTHR25465:SF80">
    <property type="entry name" value="TRIPARTITE MOTIF-CONTAINING PROTEIN 16-LIKE"/>
    <property type="match status" value="1"/>
</dbReference>
<feature type="region of interest" description="Disordered" evidence="4">
    <location>
        <begin position="1"/>
        <end position="32"/>
    </location>
</feature>
<protein>
    <submittedName>
        <fullName evidence="6">Stonustoxin subunit alpha</fullName>
    </submittedName>
</protein>
<evidence type="ECO:0000313" key="7">
    <source>
        <dbReference type="Proteomes" id="UP000424527"/>
    </source>
</evidence>
<dbReference type="PROSITE" id="PS50188">
    <property type="entry name" value="B302_SPRY"/>
    <property type="match status" value="2"/>
</dbReference>
<feature type="domain" description="B30.2/SPRY" evidence="5">
    <location>
        <begin position="241"/>
        <end position="439"/>
    </location>
</feature>
<feature type="compositionally biased region" description="Basic and acidic residues" evidence="4">
    <location>
        <begin position="9"/>
        <end position="20"/>
    </location>
</feature>
<dbReference type="InterPro" id="IPR003877">
    <property type="entry name" value="SPRY_dom"/>
</dbReference>
<dbReference type="SMART" id="SM00589">
    <property type="entry name" value="PRY"/>
    <property type="match status" value="2"/>
</dbReference>
<dbReference type="InterPro" id="IPR051051">
    <property type="entry name" value="E3_ubiq-ligase_TRIM/RNF"/>
</dbReference>
<name>A0A6G0HZ58_LARCR</name>
<dbReference type="InterPro" id="IPR006574">
    <property type="entry name" value="PRY"/>
</dbReference>
<dbReference type="SMART" id="SM00449">
    <property type="entry name" value="SPRY"/>
    <property type="match status" value="2"/>
</dbReference>
<evidence type="ECO:0000313" key="6">
    <source>
        <dbReference type="EMBL" id="KAE8284301.1"/>
    </source>
</evidence>
<evidence type="ECO:0000256" key="3">
    <source>
        <dbReference type="ARBA" id="ARBA00022833"/>
    </source>
</evidence>
<evidence type="ECO:0000256" key="1">
    <source>
        <dbReference type="ARBA" id="ARBA00022723"/>
    </source>
</evidence>
<keyword evidence="3" id="KW-0862">Zinc</keyword>
<dbReference type="PANTHER" id="PTHR25465">
    <property type="entry name" value="B-BOX DOMAIN CONTAINING"/>
    <property type="match status" value="1"/>
</dbReference>
<dbReference type="GO" id="GO:0008270">
    <property type="term" value="F:zinc ion binding"/>
    <property type="evidence" value="ECO:0007669"/>
    <property type="project" value="UniProtKB-KW"/>
</dbReference>
<organism evidence="6 7">
    <name type="scientific">Larimichthys crocea</name>
    <name type="common">Large yellow croaker</name>
    <name type="synonym">Pseudosciaena crocea</name>
    <dbReference type="NCBI Taxonomy" id="215358"/>
    <lineage>
        <taxon>Eukaryota</taxon>
        <taxon>Metazoa</taxon>
        <taxon>Chordata</taxon>
        <taxon>Craniata</taxon>
        <taxon>Vertebrata</taxon>
        <taxon>Euteleostomi</taxon>
        <taxon>Actinopterygii</taxon>
        <taxon>Neopterygii</taxon>
        <taxon>Teleostei</taxon>
        <taxon>Neoteleostei</taxon>
        <taxon>Acanthomorphata</taxon>
        <taxon>Eupercaria</taxon>
        <taxon>Sciaenidae</taxon>
        <taxon>Larimichthys</taxon>
    </lineage>
</organism>
<gene>
    <name evidence="6" type="ORF">D5F01_LYC17632</name>
</gene>
<dbReference type="PRINTS" id="PR01407">
    <property type="entry name" value="BUTYPHLNCDUF"/>
</dbReference>
<comment type="caution">
    <text evidence="6">The sequence shown here is derived from an EMBL/GenBank/DDBJ whole genome shotgun (WGS) entry which is preliminary data.</text>
</comment>
<dbReference type="AlphaFoldDB" id="A0A6G0HZ58"/>
<dbReference type="InterPro" id="IPR001870">
    <property type="entry name" value="B30.2/SPRY"/>
</dbReference>
<keyword evidence="7" id="KW-1185">Reference proteome</keyword>
<reference evidence="6 7" key="1">
    <citation type="submission" date="2019-07" db="EMBL/GenBank/DDBJ databases">
        <title>Chromosome genome assembly for large yellow croaker.</title>
        <authorList>
            <person name="Xiao S."/>
        </authorList>
    </citation>
    <scope>NUCLEOTIDE SEQUENCE [LARGE SCALE GENOMIC DNA]</scope>
    <source>
        <strain evidence="6">JMULYC20181020</strain>
        <tissue evidence="6">Muscle</tissue>
    </source>
</reference>
<dbReference type="Pfam" id="PF13765">
    <property type="entry name" value="PRY"/>
    <property type="match status" value="2"/>
</dbReference>
<dbReference type="InterPro" id="IPR003879">
    <property type="entry name" value="Butyrophylin_SPRY"/>
</dbReference>
<dbReference type="Gene3D" id="2.60.120.920">
    <property type="match status" value="2"/>
</dbReference>
<dbReference type="InterPro" id="IPR013320">
    <property type="entry name" value="ConA-like_dom_sf"/>
</dbReference>
<accession>A0A6G0HZ58</accession>
<dbReference type="Proteomes" id="UP000424527">
    <property type="component" value="Unassembled WGS sequence"/>
</dbReference>
<keyword evidence="2" id="KW-0863">Zinc-finger</keyword>